<dbReference type="EMBL" id="BAAAQM010000029">
    <property type="protein sequence ID" value="GAA1982207.1"/>
    <property type="molecule type" value="Genomic_DNA"/>
</dbReference>
<reference evidence="1 2" key="1">
    <citation type="journal article" date="2019" name="Int. J. Syst. Evol. Microbiol.">
        <title>The Global Catalogue of Microorganisms (GCM) 10K type strain sequencing project: providing services to taxonomists for standard genome sequencing and annotation.</title>
        <authorList>
            <consortium name="The Broad Institute Genomics Platform"/>
            <consortium name="The Broad Institute Genome Sequencing Center for Infectious Disease"/>
            <person name="Wu L."/>
            <person name="Ma J."/>
        </authorList>
    </citation>
    <scope>NUCLEOTIDE SEQUENCE [LARGE SCALE GENOMIC DNA]</scope>
    <source>
        <strain evidence="1 2">JCM 16013</strain>
    </source>
</reference>
<accession>A0ABN2S8E9</accession>
<protein>
    <submittedName>
        <fullName evidence="1">Uncharacterized protein</fullName>
    </submittedName>
</protein>
<name>A0ABN2S8E9_9ACTN</name>
<evidence type="ECO:0000313" key="2">
    <source>
        <dbReference type="Proteomes" id="UP001499854"/>
    </source>
</evidence>
<sequence>MNNDRTVHSTSAALDARIAQIIDAAGLDRDGNRFFGDARAADRVDPVGALRLAHQWLAVTRAFMYTTVSSLGVAALAFHRGAEPSRDVLGAYQTAYKVIGDDFANFAPEFSAVSPAGVAGVHYLWWSDTIIAPLEGALGPEPAAGTDVLPEGVSGLVALMDELATSELGAAVQLRVVETIALDIAVAFRRAYAKVVVDGTKLFGADGALDWIDSHIRAETGHAKSVSDEDAGMTVAAADEPAQAELLALTERYSRAWYLALEDFADALVPVDALAGSPC</sequence>
<dbReference type="Pfam" id="PF19705">
    <property type="entry name" value="DUF6202"/>
    <property type="match status" value="1"/>
</dbReference>
<dbReference type="InterPro" id="IPR045776">
    <property type="entry name" value="DUF6202"/>
</dbReference>
<comment type="caution">
    <text evidence="1">The sequence shown here is derived from an EMBL/GenBank/DDBJ whole genome shotgun (WGS) entry which is preliminary data.</text>
</comment>
<gene>
    <name evidence="1" type="ORF">GCM10009838_49590</name>
</gene>
<proteinExistence type="predicted"/>
<evidence type="ECO:0000313" key="1">
    <source>
        <dbReference type="EMBL" id="GAA1982207.1"/>
    </source>
</evidence>
<dbReference type="RefSeq" id="WP_344659495.1">
    <property type="nucleotide sequence ID" value="NZ_BAAAQM010000029.1"/>
</dbReference>
<keyword evidence="2" id="KW-1185">Reference proteome</keyword>
<organism evidence="1 2">
    <name type="scientific">Catenulispora subtropica</name>
    <dbReference type="NCBI Taxonomy" id="450798"/>
    <lineage>
        <taxon>Bacteria</taxon>
        <taxon>Bacillati</taxon>
        <taxon>Actinomycetota</taxon>
        <taxon>Actinomycetes</taxon>
        <taxon>Catenulisporales</taxon>
        <taxon>Catenulisporaceae</taxon>
        <taxon>Catenulispora</taxon>
    </lineage>
</organism>
<dbReference type="Proteomes" id="UP001499854">
    <property type="component" value="Unassembled WGS sequence"/>
</dbReference>